<organism evidence="2 3">
    <name type="scientific">Trichormus variabilis NIES-23</name>
    <dbReference type="NCBI Taxonomy" id="1973479"/>
    <lineage>
        <taxon>Bacteria</taxon>
        <taxon>Bacillati</taxon>
        <taxon>Cyanobacteriota</taxon>
        <taxon>Cyanophyceae</taxon>
        <taxon>Nostocales</taxon>
        <taxon>Nostocaceae</taxon>
        <taxon>Trichormus</taxon>
    </lineage>
</organism>
<evidence type="ECO:0000313" key="3">
    <source>
        <dbReference type="Proteomes" id="UP000217507"/>
    </source>
</evidence>
<evidence type="ECO:0000313" key="2">
    <source>
        <dbReference type="EMBL" id="BAY72902.1"/>
    </source>
</evidence>
<dbReference type="Proteomes" id="UP000217507">
    <property type="component" value="Plasmid Plasmid1 dna"/>
</dbReference>
<proteinExistence type="predicted"/>
<gene>
    <name evidence="2" type="ORF">NIES23_57300</name>
</gene>
<feature type="region of interest" description="Disordered" evidence="1">
    <location>
        <begin position="1"/>
        <end position="22"/>
    </location>
</feature>
<sequence>MTNQQQPKTKTTQKAQDKKLSQLQPLSLKHLDSVAGGRVVVWAI</sequence>
<dbReference type="AlphaFoldDB" id="A0A1Z4KVL0"/>
<keyword evidence="2" id="KW-0614">Plasmid</keyword>
<evidence type="ECO:0000256" key="1">
    <source>
        <dbReference type="SAM" id="MobiDB-lite"/>
    </source>
</evidence>
<geneLocation type="plasmid" evidence="2">
    <name>plasmid1</name>
</geneLocation>
<reference evidence="2 3" key="1">
    <citation type="submission" date="2017-06" db="EMBL/GenBank/DDBJ databases">
        <title>Genome sequencing of cyanobaciteial culture collection at National Institute for Environmental Studies (NIES).</title>
        <authorList>
            <person name="Hirose Y."/>
            <person name="Shimura Y."/>
            <person name="Fujisawa T."/>
            <person name="Nakamura Y."/>
            <person name="Kawachi M."/>
        </authorList>
    </citation>
    <scope>NUCLEOTIDE SEQUENCE [LARGE SCALE GENOMIC DNA]</scope>
    <source>
        <strain evidence="2 3">NIES-23</strain>
        <plasmid evidence="3">Plasmid Plasmid1 dna</plasmid>
    </source>
</reference>
<name>A0A1Z4KVL0_ANAVA</name>
<dbReference type="EMBL" id="AP018217">
    <property type="protein sequence ID" value="BAY72902.1"/>
    <property type="molecule type" value="Genomic_DNA"/>
</dbReference>
<accession>A0A1Z4KVL0</accession>
<feature type="compositionally biased region" description="Low complexity" evidence="1">
    <location>
        <begin position="1"/>
        <end position="14"/>
    </location>
</feature>
<protein>
    <submittedName>
        <fullName evidence="2">Uncharacterized protein</fullName>
    </submittedName>
</protein>